<dbReference type="GO" id="GO:0009236">
    <property type="term" value="P:cobalamin biosynthetic process"/>
    <property type="evidence" value="ECO:0007669"/>
    <property type="project" value="UniProtKB-UniRule"/>
</dbReference>
<keyword evidence="8 11" id="KW-0808">Transferase</keyword>
<evidence type="ECO:0000313" key="11">
    <source>
        <dbReference type="EMBL" id="SUB00632.1"/>
    </source>
</evidence>
<dbReference type="CDD" id="cd00561">
    <property type="entry name" value="CobA_ACA"/>
    <property type="match status" value="1"/>
</dbReference>
<dbReference type="SUPFAM" id="SSF52540">
    <property type="entry name" value="P-loop containing nucleoside triphosphate hydrolases"/>
    <property type="match status" value="1"/>
</dbReference>
<evidence type="ECO:0000256" key="5">
    <source>
        <dbReference type="ARBA" id="ARBA00024929"/>
    </source>
</evidence>
<feature type="region of interest" description="Disordered" evidence="9">
    <location>
        <begin position="1"/>
        <end position="30"/>
    </location>
</feature>
<evidence type="ECO:0000256" key="7">
    <source>
        <dbReference type="ARBA" id="ARBA00048692"/>
    </source>
</evidence>
<dbReference type="PIRSF" id="PIRSF015617">
    <property type="entry name" value="Adensltrnsf_CobA"/>
    <property type="match status" value="1"/>
</dbReference>
<sequence>MTETETDTGIQTEEDVNARHAEKMRKKKAARDKIMATKTIEKGLTIVHTGKGKGKSTAGFGMVFRSLGHGHRVGVVQFVKGRLDTGETHALERFADLVTVKRMGEGFTWETQDRQRDIAAAQEAWDAAKEMITSGDYRMVLCDELNIVLRYDYLDIAEVVAFLKDEKPEDVHVVITGRNAKDELIEVADLVTEMEQVKHPFRSGVKPQAGVEY</sequence>
<gene>
    <name evidence="11" type="primary">cobO</name>
    <name evidence="11" type="ORF">NCTC13350_01554</name>
</gene>
<dbReference type="GO" id="GO:0008817">
    <property type="term" value="F:corrinoid adenosyltransferase activity"/>
    <property type="evidence" value="ECO:0007669"/>
    <property type="project" value="UniProtKB-UniRule"/>
</dbReference>
<comment type="function">
    <text evidence="5 8">Required for both de novo synthesis of the corrin ring for the assimilation of exogenous corrinoids. Participates in the adenosylation of a variety of incomplete and complete corrinoids.</text>
</comment>
<dbReference type="Pfam" id="PF12557">
    <property type="entry name" value="Co_AT_N"/>
    <property type="match status" value="1"/>
</dbReference>
<feature type="domain" description="Cob(I)alamin adenosyltransferase N-terminal" evidence="10">
    <location>
        <begin position="16"/>
        <end position="35"/>
    </location>
</feature>
<protein>
    <recommendedName>
        <fullName evidence="3 8">Corrinoid adenosyltransferase</fullName>
        <ecNumber evidence="3 8">2.5.1.17</ecNumber>
    </recommendedName>
    <alternativeName>
        <fullName evidence="8">Cob(II)alamin adenosyltransferase</fullName>
    </alternativeName>
    <alternativeName>
        <fullName evidence="8">Cob(II)yrinic acid a,c-diamide adenosyltransferase</fullName>
    </alternativeName>
</protein>
<dbReference type="Pfam" id="PF02572">
    <property type="entry name" value="CobA_CobO_BtuR"/>
    <property type="match status" value="1"/>
</dbReference>
<keyword evidence="8" id="KW-0169">Cobalamin biosynthesis</keyword>
<evidence type="ECO:0000256" key="6">
    <source>
        <dbReference type="ARBA" id="ARBA00048555"/>
    </source>
</evidence>
<dbReference type="InterPro" id="IPR025826">
    <property type="entry name" value="Co_AT_N_dom"/>
</dbReference>
<dbReference type="GO" id="GO:0006779">
    <property type="term" value="P:porphyrin-containing compound biosynthetic process"/>
    <property type="evidence" value="ECO:0007669"/>
    <property type="project" value="UniProtKB-UniRule"/>
</dbReference>
<dbReference type="GO" id="GO:0005524">
    <property type="term" value="F:ATP binding"/>
    <property type="evidence" value="ECO:0007669"/>
    <property type="project" value="UniProtKB-UniRule"/>
</dbReference>
<comment type="catalytic activity">
    <reaction evidence="6 8">
        <text>2 cob(II)yrinate a,c diamide + reduced [electron-transfer flavoprotein] + 2 ATP = 2 adenosylcob(III)yrinate a,c-diamide + 2 triphosphate + oxidized [electron-transfer flavoprotein] + 3 H(+)</text>
        <dbReference type="Rhea" id="RHEA:11528"/>
        <dbReference type="Rhea" id="RHEA-COMP:10685"/>
        <dbReference type="Rhea" id="RHEA-COMP:10686"/>
        <dbReference type="ChEBI" id="CHEBI:15378"/>
        <dbReference type="ChEBI" id="CHEBI:18036"/>
        <dbReference type="ChEBI" id="CHEBI:30616"/>
        <dbReference type="ChEBI" id="CHEBI:57692"/>
        <dbReference type="ChEBI" id="CHEBI:58307"/>
        <dbReference type="ChEBI" id="CHEBI:58503"/>
        <dbReference type="ChEBI" id="CHEBI:58537"/>
        <dbReference type="EC" id="2.5.1.17"/>
    </reaction>
</comment>
<dbReference type="UniPathway" id="UPA00148">
    <property type="reaction ID" value="UER00233"/>
</dbReference>
<dbReference type="Proteomes" id="UP000255000">
    <property type="component" value="Unassembled WGS sequence"/>
</dbReference>
<comment type="catalytic activity">
    <reaction evidence="7 8">
        <text>2 cob(II)alamin + reduced [electron-transfer flavoprotein] + 2 ATP = 2 adenosylcob(III)alamin + 2 triphosphate + oxidized [electron-transfer flavoprotein] + 3 H(+)</text>
        <dbReference type="Rhea" id="RHEA:28671"/>
        <dbReference type="Rhea" id="RHEA-COMP:10685"/>
        <dbReference type="Rhea" id="RHEA-COMP:10686"/>
        <dbReference type="ChEBI" id="CHEBI:15378"/>
        <dbReference type="ChEBI" id="CHEBI:16304"/>
        <dbReference type="ChEBI" id="CHEBI:18036"/>
        <dbReference type="ChEBI" id="CHEBI:18408"/>
        <dbReference type="ChEBI" id="CHEBI:30616"/>
        <dbReference type="ChEBI" id="CHEBI:57692"/>
        <dbReference type="ChEBI" id="CHEBI:58307"/>
        <dbReference type="EC" id="2.5.1.17"/>
    </reaction>
</comment>
<organism evidence="11 12">
    <name type="scientific">Pannonibacter phragmitetus</name>
    <dbReference type="NCBI Taxonomy" id="121719"/>
    <lineage>
        <taxon>Bacteria</taxon>
        <taxon>Pseudomonadati</taxon>
        <taxon>Pseudomonadota</taxon>
        <taxon>Alphaproteobacteria</taxon>
        <taxon>Hyphomicrobiales</taxon>
        <taxon>Stappiaceae</taxon>
        <taxon>Pannonibacter</taxon>
    </lineage>
</organism>
<comment type="similarity">
    <text evidence="2 8">Belongs to the Cob(I)alamin adenosyltransferase family.</text>
</comment>
<comment type="pathway">
    <text evidence="1 8">Cofactor biosynthesis; adenosylcobalamin biosynthesis; adenosylcobalamin from cob(II)yrinate a,c-diamide: step 2/7.</text>
</comment>
<dbReference type="AlphaFoldDB" id="A0A378ZTP8"/>
<comment type="subcellular location">
    <subcellularLocation>
        <location evidence="8">Cytoplasm</location>
    </subcellularLocation>
</comment>
<dbReference type="GO" id="GO:0005737">
    <property type="term" value="C:cytoplasm"/>
    <property type="evidence" value="ECO:0007669"/>
    <property type="project" value="UniProtKB-SubCell"/>
</dbReference>
<evidence type="ECO:0000256" key="8">
    <source>
        <dbReference type="PIRNR" id="PIRNR015617"/>
    </source>
</evidence>
<dbReference type="NCBIfam" id="TIGR00708">
    <property type="entry name" value="cobA"/>
    <property type="match status" value="1"/>
</dbReference>
<dbReference type="NCBIfam" id="NF004637">
    <property type="entry name" value="PRK05986.1"/>
    <property type="match status" value="1"/>
</dbReference>
<dbReference type="PANTHER" id="PTHR46638:SF1">
    <property type="entry name" value="CORRINOID ADENOSYLTRANSFERASE"/>
    <property type="match status" value="1"/>
</dbReference>
<keyword evidence="8" id="KW-0547">Nucleotide-binding</keyword>
<dbReference type="OrthoDB" id="9810309at2"/>
<keyword evidence="8" id="KW-0963">Cytoplasm</keyword>
<keyword evidence="8" id="KW-0067">ATP-binding</keyword>
<evidence type="ECO:0000256" key="4">
    <source>
        <dbReference type="ARBA" id="ARBA00023244"/>
    </source>
</evidence>
<accession>A0A378ZTP8</accession>
<evidence type="ECO:0000256" key="9">
    <source>
        <dbReference type="SAM" id="MobiDB-lite"/>
    </source>
</evidence>
<dbReference type="EC" id="2.5.1.17" evidence="3 8"/>
<evidence type="ECO:0000256" key="2">
    <source>
        <dbReference type="ARBA" id="ARBA00007487"/>
    </source>
</evidence>
<dbReference type="PANTHER" id="PTHR46638">
    <property type="entry name" value="CORRINOID ADENOSYLTRANSFERASE"/>
    <property type="match status" value="1"/>
</dbReference>
<evidence type="ECO:0000313" key="12">
    <source>
        <dbReference type="Proteomes" id="UP000255000"/>
    </source>
</evidence>
<dbReference type="Gene3D" id="3.40.50.300">
    <property type="entry name" value="P-loop containing nucleotide triphosphate hydrolases"/>
    <property type="match status" value="1"/>
</dbReference>
<reference evidence="11 12" key="1">
    <citation type="submission" date="2018-06" db="EMBL/GenBank/DDBJ databases">
        <authorList>
            <consortium name="Pathogen Informatics"/>
            <person name="Doyle S."/>
        </authorList>
    </citation>
    <scope>NUCLEOTIDE SEQUENCE [LARGE SCALE GENOMIC DNA]</scope>
    <source>
        <strain evidence="11 12">NCTC13350</strain>
    </source>
</reference>
<dbReference type="RefSeq" id="WP_019965810.1">
    <property type="nucleotide sequence ID" value="NZ_UGSK01000001.1"/>
</dbReference>
<proteinExistence type="inferred from homology"/>
<dbReference type="InterPro" id="IPR027417">
    <property type="entry name" value="P-loop_NTPase"/>
</dbReference>
<dbReference type="EMBL" id="UGSK01000001">
    <property type="protein sequence ID" value="SUB00632.1"/>
    <property type="molecule type" value="Genomic_DNA"/>
</dbReference>
<evidence type="ECO:0000259" key="10">
    <source>
        <dbReference type="Pfam" id="PF12557"/>
    </source>
</evidence>
<evidence type="ECO:0000256" key="1">
    <source>
        <dbReference type="ARBA" id="ARBA00005121"/>
    </source>
</evidence>
<evidence type="ECO:0000256" key="3">
    <source>
        <dbReference type="ARBA" id="ARBA00012454"/>
    </source>
</evidence>
<keyword evidence="4 8" id="KW-0627">Porphyrin biosynthesis</keyword>
<name>A0A378ZTP8_9HYPH</name>
<dbReference type="InterPro" id="IPR003724">
    <property type="entry name" value="CblAdoTrfase_CobA"/>
</dbReference>